<comment type="caution">
    <text evidence="2">The sequence shown here is derived from an EMBL/GenBank/DDBJ whole genome shotgun (WGS) entry which is preliminary data.</text>
</comment>
<keyword evidence="3" id="KW-1185">Reference proteome</keyword>
<dbReference type="PANTHER" id="PTHR21310">
    <property type="entry name" value="AMINOGLYCOSIDE PHOSPHOTRANSFERASE-RELATED-RELATED"/>
    <property type="match status" value="1"/>
</dbReference>
<sequence>MKENWERVKPATMLSKTELELMILEYIPKAKLKRFSLLSGGLSNSNYKVLLEGYEDPFVVRLTRKETCEKEAAIHTMLAGEVPVPEVYYYNTRTDTPFLMMEWKEGVQLKRVLQIGETTELKEAGQSIGYWLSKLGSCSFSRPGFLEVHHTDLKVTETMEVNPETFIEVINHFVRDGKSKRWLGESLAKEVLQFAKKHAHLLNHLDRTSALVHSDFNGLNILVDNQNGQLNTSAILDWEFAFSGPIEVDIGNMLRYTGFSNFVVFENAFLAGLAEGGINLDKNWRKRAKLVDLIALCEMLNNDNGGKVKVHDLKSLIIKTLEDWENL</sequence>
<dbReference type="GO" id="GO:0016740">
    <property type="term" value="F:transferase activity"/>
    <property type="evidence" value="ECO:0007669"/>
    <property type="project" value="UniProtKB-KW"/>
</dbReference>
<accession>A0A5R9F3C6</accession>
<evidence type="ECO:0000313" key="3">
    <source>
        <dbReference type="Proteomes" id="UP000308230"/>
    </source>
</evidence>
<name>A0A5R9F3C6_9BACL</name>
<evidence type="ECO:0000313" key="2">
    <source>
        <dbReference type="EMBL" id="TLS36088.1"/>
    </source>
</evidence>
<dbReference type="InterPro" id="IPR011009">
    <property type="entry name" value="Kinase-like_dom_sf"/>
</dbReference>
<keyword evidence="2" id="KW-0808">Transferase</keyword>
<dbReference type="SUPFAM" id="SSF56112">
    <property type="entry name" value="Protein kinase-like (PK-like)"/>
    <property type="match status" value="1"/>
</dbReference>
<evidence type="ECO:0000259" key="1">
    <source>
        <dbReference type="Pfam" id="PF01636"/>
    </source>
</evidence>
<dbReference type="Proteomes" id="UP000308230">
    <property type="component" value="Unassembled WGS sequence"/>
</dbReference>
<proteinExistence type="predicted"/>
<dbReference type="InterPro" id="IPR051678">
    <property type="entry name" value="AGP_Transferase"/>
</dbReference>
<dbReference type="OrthoDB" id="9800774at2"/>
<dbReference type="RefSeq" id="WP_138127984.1">
    <property type="nucleotide sequence ID" value="NZ_SWLG01000013.1"/>
</dbReference>
<reference evidence="2 3" key="1">
    <citation type="submission" date="2019-04" db="EMBL/GenBank/DDBJ databases">
        <title>Bacillus caeni sp. nov., a bacterium isolated from mangrove sediment.</title>
        <authorList>
            <person name="Huang H."/>
            <person name="Mo K."/>
            <person name="Hu Y."/>
        </authorList>
    </citation>
    <scope>NUCLEOTIDE SEQUENCE [LARGE SCALE GENOMIC DNA]</scope>
    <source>
        <strain evidence="2 3">HB172195</strain>
    </source>
</reference>
<gene>
    <name evidence="2" type="ORF">FCL54_17015</name>
</gene>
<dbReference type="InterPro" id="IPR002575">
    <property type="entry name" value="Aminoglycoside_PTrfase"/>
</dbReference>
<dbReference type="Gene3D" id="3.90.1200.10">
    <property type="match status" value="1"/>
</dbReference>
<protein>
    <submittedName>
        <fullName evidence="2">Aminoglycoside phosphotransferase family protein</fullName>
    </submittedName>
</protein>
<dbReference type="Gene3D" id="3.30.200.150">
    <property type="match status" value="1"/>
</dbReference>
<dbReference type="AlphaFoldDB" id="A0A5R9F3C6"/>
<feature type="domain" description="Aminoglycoside phosphotransferase" evidence="1">
    <location>
        <begin position="36"/>
        <end position="274"/>
    </location>
</feature>
<organism evidence="2 3">
    <name type="scientific">Exobacillus caeni</name>
    <dbReference type="NCBI Taxonomy" id="2574798"/>
    <lineage>
        <taxon>Bacteria</taxon>
        <taxon>Bacillati</taxon>
        <taxon>Bacillota</taxon>
        <taxon>Bacilli</taxon>
        <taxon>Bacillales</taxon>
        <taxon>Guptibacillaceae</taxon>
        <taxon>Exobacillus</taxon>
    </lineage>
</organism>
<dbReference type="EMBL" id="SWLG01000013">
    <property type="protein sequence ID" value="TLS36088.1"/>
    <property type="molecule type" value="Genomic_DNA"/>
</dbReference>
<dbReference type="Pfam" id="PF01636">
    <property type="entry name" value="APH"/>
    <property type="match status" value="1"/>
</dbReference>